<dbReference type="PANTHER" id="PTHR22967">
    <property type="entry name" value="SERINE/THREONINE PROTEIN KINASE"/>
    <property type="match status" value="1"/>
</dbReference>
<keyword evidence="3" id="KW-1185">Reference proteome</keyword>
<evidence type="ECO:0000313" key="3">
    <source>
        <dbReference type="Proteomes" id="UP000887574"/>
    </source>
</evidence>
<sequence>MGCVGSRVDIELADGRQFHLKKLIATGGFSQIYAGEDVESGEKVAVKRIVCYSTNEVQRTQREADFHIKFGSDSSFSNHIMPLIGVSESRLASTSAIQFSLVFPLCRIGSLQDELTSRKSCKDYISQDRILQLFHQVCLALEALHRAKPPIAHRDLKPANLLFRDENCLLLTDFGSAIECPVRIENGKQSRIMLDEAAELCTMPYRAPELFTCEAGTVVDEKVDIWSLGCVLYALSFFCSPFDEVHERGDSVALAVQSAKLKFDSEAKIDACITNFMSKLINWNPNERPGIQAVLQSIGSLKQNISF</sequence>
<dbReference type="GO" id="GO:0004674">
    <property type="term" value="F:protein serine/threonine kinase activity"/>
    <property type="evidence" value="ECO:0007669"/>
    <property type="project" value="TreeGrafter"/>
</dbReference>
<dbReference type="Pfam" id="PF00069">
    <property type="entry name" value="Pkinase"/>
    <property type="match status" value="1"/>
</dbReference>
<dbReference type="Proteomes" id="UP000887574">
    <property type="component" value="Unplaced"/>
</dbReference>
<proteinExistence type="predicted"/>
<feature type="domain" description="Protein kinase" evidence="2">
    <location>
        <begin position="18"/>
        <end position="307"/>
    </location>
</feature>
<dbReference type="PANTHER" id="PTHR22967:SF92">
    <property type="entry name" value="LD17053P"/>
    <property type="match status" value="1"/>
</dbReference>
<dbReference type="PROSITE" id="PS50011">
    <property type="entry name" value="PROTEIN_KINASE_DOM"/>
    <property type="match status" value="1"/>
</dbReference>
<evidence type="ECO:0000256" key="1">
    <source>
        <dbReference type="ARBA" id="ARBA00022741"/>
    </source>
</evidence>
<dbReference type="InterPro" id="IPR008271">
    <property type="entry name" value="Ser/Thr_kinase_AS"/>
</dbReference>
<name>A0A915CTG5_9BILA</name>
<dbReference type="SUPFAM" id="SSF56112">
    <property type="entry name" value="Protein kinase-like (PK-like)"/>
    <property type="match status" value="1"/>
</dbReference>
<dbReference type="GO" id="GO:0005524">
    <property type="term" value="F:ATP binding"/>
    <property type="evidence" value="ECO:0007669"/>
    <property type="project" value="InterPro"/>
</dbReference>
<evidence type="ECO:0000259" key="2">
    <source>
        <dbReference type="PROSITE" id="PS50011"/>
    </source>
</evidence>
<organism evidence="3 4">
    <name type="scientific">Ditylenchus dipsaci</name>
    <dbReference type="NCBI Taxonomy" id="166011"/>
    <lineage>
        <taxon>Eukaryota</taxon>
        <taxon>Metazoa</taxon>
        <taxon>Ecdysozoa</taxon>
        <taxon>Nematoda</taxon>
        <taxon>Chromadorea</taxon>
        <taxon>Rhabditida</taxon>
        <taxon>Tylenchina</taxon>
        <taxon>Tylenchomorpha</taxon>
        <taxon>Sphaerularioidea</taxon>
        <taxon>Anguinidae</taxon>
        <taxon>Anguininae</taxon>
        <taxon>Ditylenchus</taxon>
    </lineage>
</organism>
<dbReference type="Gene3D" id="1.10.510.10">
    <property type="entry name" value="Transferase(Phosphotransferase) domain 1"/>
    <property type="match status" value="1"/>
</dbReference>
<dbReference type="WBParaSite" id="jg12240">
    <property type="protein sequence ID" value="jg12240"/>
    <property type="gene ID" value="jg12240"/>
</dbReference>
<accession>A0A915CTG5</accession>
<dbReference type="PROSITE" id="PS00108">
    <property type="entry name" value="PROTEIN_KINASE_ST"/>
    <property type="match status" value="1"/>
</dbReference>
<evidence type="ECO:0000313" key="4">
    <source>
        <dbReference type="WBParaSite" id="jg12240"/>
    </source>
</evidence>
<dbReference type="GO" id="GO:0005737">
    <property type="term" value="C:cytoplasm"/>
    <property type="evidence" value="ECO:0007669"/>
    <property type="project" value="TreeGrafter"/>
</dbReference>
<protein>
    <submittedName>
        <fullName evidence="4">Protein kinase domain-containing protein</fullName>
    </submittedName>
</protein>
<keyword evidence="1" id="KW-0547">Nucleotide-binding</keyword>
<dbReference type="InterPro" id="IPR000719">
    <property type="entry name" value="Prot_kinase_dom"/>
</dbReference>
<reference evidence="4" key="1">
    <citation type="submission" date="2022-11" db="UniProtKB">
        <authorList>
            <consortium name="WormBaseParasite"/>
        </authorList>
    </citation>
    <scope>IDENTIFICATION</scope>
</reference>
<dbReference type="SMART" id="SM00220">
    <property type="entry name" value="S_TKc"/>
    <property type="match status" value="1"/>
</dbReference>
<dbReference type="InterPro" id="IPR011009">
    <property type="entry name" value="Kinase-like_dom_sf"/>
</dbReference>
<dbReference type="AlphaFoldDB" id="A0A915CTG5"/>